<evidence type="ECO:0000313" key="1">
    <source>
        <dbReference type="EMBL" id="KTB48965.1"/>
    </source>
</evidence>
<dbReference type="Proteomes" id="UP000053947">
    <property type="component" value="Unassembled WGS sequence"/>
</dbReference>
<accession>A0A0W0GK75</accession>
<evidence type="ECO:0000313" key="2">
    <source>
        <dbReference type="Proteomes" id="UP000053947"/>
    </source>
</evidence>
<dbReference type="Pfam" id="PF07505">
    <property type="entry name" value="DUF5131"/>
    <property type="match status" value="1"/>
</dbReference>
<proteinExistence type="predicted"/>
<gene>
    <name evidence="1" type="ORF">DEALK_18120</name>
</gene>
<sequence>MSFESSIEWTQATWNPVTGCSEISPGCAHCYAARFANRLKCMGNPRYTNGFRVTLHDDLIGLPLSWKRPTQIFVNSMSDLFHEQIPLEFIEAVFTTIRTASWHRFQILTKRASRLLEISPYLSWPSNLLMGVTVENQDYIWRLEKLKKVPAAVKFVSCEPLLGQLNLPLEDLDWVIVGGESGPGARTMDLNWVREIRDQCSLVKLPFFLKQLGGTRNKRGEQLALLDGQLWKELPEILLMKS</sequence>
<dbReference type="AlphaFoldDB" id="A0A0W0GK75"/>
<dbReference type="EMBL" id="LFDV01000002">
    <property type="protein sequence ID" value="KTB48965.1"/>
    <property type="molecule type" value="Genomic_DNA"/>
</dbReference>
<name>A0A0W0GK75_9CHLR</name>
<comment type="caution">
    <text evidence="1">The sequence shown here is derived from an EMBL/GenBank/DDBJ whole genome shotgun (WGS) entry which is preliminary data.</text>
</comment>
<reference evidence="1 2" key="1">
    <citation type="submission" date="2015-06" db="EMBL/GenBank/DDBJ databases">
        <title>Genome sequence of the organohalide-respiring Dehalogenimonas alkenigignens type strain (IP3-3T).</title>
        <authorList>
            <person name="Key T.A."/>
            <person name="Richmond D.P."/>
            <person name="Bowman K.S."/>
            <person name="Cho Y.-J."/>
            <person name="Chun J."/>
            <person name="da Costa M.S."/>
            <person name="Rainey F.A."/>
            <person name="Moe W.M."/>
        </authorList>
    </citation>
    <scope>NUCLEOTIDE SEQUENCE [LARGE SCALE GENOMIC DNA]</scope>
    <source>
        <strain evidence="1 2">IP3-3</strain>
    </source>
</reference>
<keyword evidence="2" id="KW-1185">Reference proteome</keyword>
<dbReference type="OrthoDB" id="9787478at2"/>
<dbReference type="InterPro" id="IPR011101">
    <property type="entry name" value="DUF5131"/>
</dbReference>
<dbReference type="PATRIC" id="fig|1217799.6.peg.1867"/>
<organism evidence="1 2">
    <name type="scientific">Dehalogenimonas alkenigignens</name>
    <dbReference type="NCBI Taxonomy" id="1217799"/>
    <lineage>
        <taxon>Bacteria</taxon>
        <taxon>Bacillati</taxon>
        <taxon>Chloroflexota</taxon>
        <taxon>Dehalococcoidia</taxon>
        <taxon>Dehalococcoidales</taxon>
        <taxon>Dehalococcoidaceae</taxon>
        <taxon>Dehalogenimonas</taxon>
    </lineage>
</organism>
<protein>
    <submittedName>
        <fullName evidence="1">Bacteriophage protein gp37</fullName>
    </submittedName>
</protein>